<dbReference type="RefSeq" id="YP_009701932.1">
    <property type="nucleotide sequence ID" value="NC_044937.1"/>
</dbReference>
<gene>
    <name evidence="1" type="primary">CVA-1_716R</name>
    <name evidence="1" type="ORF">PBCVCVA1_716R</name>
</gene>
<proteinExistence type="predicted"/>
<sequence>MTFHDWSWVSEEPLSEHKLVLKKTEELAVRKYIYDSIGKR</sequence>
<reference evidence="1 2" key="1">
    <citation type="submission" date="2012-10" db="EMBL/GenBank/DDBJ databases">
        <title>Towards defining the chloroviruses: a genomic journey through a genus of large DNA viruses.</title>
        <authorList>
            <person name="Jeanniard A."/>
            <person name="Dunigan D.D."/>
            <person name="Gurnon J.R."/>
            <person name="Agarkova I."/>
            <person name="Kang M."/>
            <person name="Vitek J."/>
            <person name="Duncan G."/>
            <person name="McClung O.W."/>
            <person name="Larsen M."/>
            <person name="Claverie J.-M."/>
            <person name="Van Etten J.L."/>
            <person name="Blanc G."/>
        </authorList>
    </citation>
    <scope>NUCLEOTIDE SEQUENCE [LARGE SCALE GENOMIC DNA]</scope>
</reference>
<accession>M1HLP3</accession>
<dbReference type="GeneID" id="41900506"/>
<dbReference type="EMBL" id="JX997159">
    <property type="protein sequence ID" value="AGE50596.1"/>
    <property type="molecule type" value="Genomic_DNA"/>
</dbReference>
<dbReference type="Proteomes" id="UP000243236">
    <property type="component" value="Segment"/>
</dbReference>
<protein>
    <submittedName>
        <fullName evidence="1">Uncharacterized protein</fullName>
    </submittedName>
</protein>
<evidence type="ECO:0000313" key="1">
    <source>
        <dbReference type="EMBL" id="AGE50596.1"/>
    </source>
</evidence>
<evidence type="ECO:0000313" key="2">
    <source>
        <dbReference type="Proteomes" id="UP000243236"/>
    </source>
</evidence>
<organism evidence="1 2">
    <name type="scientific">Paramecium bursaria Chlorella virus CVA-1</name>
    <dbReference type="NCBI Taxonomy" id="42683"/>
    <lineage>
        <taxon>Viruses</taxon>
        <taxon>Varidnaviria</taxon>
        <taxon>Bamfordvirae</taxon>
        <taxon>Nucleocytoviricota</taxon>
        <taxon>Megaviricetes</taxon>
        <taxon>Algavirales</taxon>
        <taxon>Phycodnaviridae</taxon>
        <taxon>Chlorovirus</taxon>
        <taxon>Chlorovirus conductrix</taxon>
        <taxon>Paramecium bursaria Chlorella virus A1</taxon>
    </lineage>
</organism>
<dbReference type="KEGG" id="vg:41900506"/>
<name>M1HLP3_9PHYC</name>
<feature type="non-terminal residue" evidence="1">
    <location>
        <position position="40"/>
    </location>
</feature>
<keyword evidence="2" id="KW-1185">Reference proteome</keyword>